<dbReference type="InterPro" id="IPR039278">
    <property type="entry name" value="Red1"/>
</dbReference>
<dbReference type="GO" id="GO:0000178">
    <property type="term" value="C:exosome (RNase complex)"/>
    <property type="evidence" value="ECO:0007669"/>
    <property type="project" value="TreeGrafter"/>
</dbReference>
<feature type="domain" description="Putative zinc-finger" evidence="2">
    <location>
        <begin position="234"/>
        <end position="252"/>
    </location>
</feature>
<protein>
    <recommendedName>
        <fullName evidence="2">Putative zinc-finger domain-containing protein</fullName>
    </recommendedName>
</protein>
<dbReference type="PANTHER" id="PTHR21563">
    <property type="entry name" value="ZINC FINGER C3H1 DOMAIN-CONTAINING PROTEIN"/>
    <property type="match status" value="1"/>
</dbReference>
<sequence length="964" mass="109590">MEASNSIRPSNWLCRQNPHEDRFYEHDASTSVHRDSGPLDGVVPPALNTNMLTDDDGGDFNRAIESGSTHFDAQIEKELPLDNSQDYELLEASLRSELVARLGRRASSKVNDTGKTELDVEYIDGGVADNMEPSPLSPQKVIPSSETKQTSKLEDLDINNSIHEDSDNSSYTVTFILPSSELHTISRHTSMFFPQCHPESFNIKENDYSVRVEEVGVVPYAYKSSVEIDPFWPLCMFEFRGKCNDGECPWQHTKAGKDHSDVPDSVLHVLPIPTYQIGQYHIKADSGHSQFVLARSNWPYQQRGFCASFSIPFSIQRILPLDAPALQSGDNPVADYYSRNRLSLRHQSRDGTSLFKEKINYGSFDIEQVLEMALDQFDREFYESDRKKVQHNKGSYELWLLYINSRMLIEDRLNAYDRALDVLCHIKGIDGCKHLSSYILDIFLQMVDFLCMCEPVDKAISRICELLPCNEFGKSTPLPDIVTCLTVSDRCLFWTSSIYFLVYEKLPEAIVQQFEFVKNLSFRLDWPSAEVTSDRKELALKCMELAMTQMASHLHENPKEIDQASIQSLHFLATSHVKCTAALHGSPAYTELLDKYLKLYPSCMELVLMAIRSHKNLASDSDFLVFEEALYHWPKETPGIQCLWNQYAEHALANGRIDLTKKLMARWHQDFQESILLCNSCSSVNENSTVEVQLKTKDNAFGFLNLCLYWMLQKSVVDARSAIDKSLELAAPEDYIHFVKEHALFMTSIDTKSQEYFPRGSLSSLLNHYLADPRSSFQLEPLSRKFVQSIKKPRIQQMVNSILGLVSVGTSLVNSVMEVCYGPSFLPEKFNDIKTAVSFLESLLEMVPANYELALSIYKTFSRNSILNPDCKSLKFWACCLLINSIFQAAPVAPELTWLEATNVLNKSESVEVSLRFHKQAISVYPFSVKLWQSYANLYTMIGVPNEIIEAAHERGIELNSVLN</sequence>
<dbReference type="AlphaFoldDB" id="A0AAP0BJB4"/>
<accession>A0AAP0BJB4</accession>
<organism evidence="3 4">
    <name type="scientific">Platanthera zijinensis</name>
    <dbReference type="NCBI Taxonomy" id="2320716"/>
    <lineage>
        <taxon>Eukaryota</taxon>
        <taxon>Viridiplantae</taxon>
        <taxon>Streptophyta</taxon>
        <taxon>Embryophyta</taxon>
        <taxon>Tracheophyta</taxon>
        <taxon>Spermatophyta</taxon>
        <taxon>Magnoliopsida</taxon>
        <taxon>Liliopsida</taxon>
        <taxon>Asparagales</taxon>
        <taxon>Orchidaceae</taxon>
        <taxon>Orchidoideae</taxon>
        <taxon>Orchideae</taxon>
        <taxon>Orchidinae</taxon>
        <taxon>Platanthera</taxon>
    </lineage>
</organism>
<dbReference type="Proteomes" id="UP001418222">
    <property type="component" value="Unassembled WGS sequence"/>
</dbReference>
<keyword evidence="4" id="KW-1185">Reference proteome</keyword>
<proteinExistence type="predicted"/>
<evidence type="ECO:0000259" key="2">
    <source>
        <dbReference type="Pfam" id="PF10650"/>
    </source>
</evidence>
<dbReference type="EMBL" id="JBBWWQ010000008">
    <property type="protein sequence ID" value="KAK8941156.1"/>
    <property type="molecule type" value="Genomic_DNA"/>
</dbReference>
<evidence type="ECO:0000313" key="4">
    <source>
        <dbReference type="Proteomes" id="UP001418222"/>
    </source>
</evidence>
<comment type="caution">
    <text evidence="3">The sequence shown here is derived from an EMBL/GenBank/DDBJ whole genome shotgun (WGS) entry which is preliminary data.</text>
</comment>
<name>A0AAP0BJB4_9ASPA</name>
<dbReference type="GO" id="GO:0005634">
    <property type="term" value="C:nucleus"/>
    <property type="evidence" value="ECO:0007669"/>
    <property type="project" value="TreeGrafter"/>
</dbReference>
<reference evidence="3 4" key="1">
    <citation type="journal article" date="2022" name="Nat. Plants">
        <title>Genomes of leafy and leafless Platanthera orchids illuminate the evolution of mycoheterotrophy.</title>
        <authorList>
            <person name="Li M.H."/>
            <person name="Liu K.W."/>
            <person name="Li Z."/>
            <person name="Lu H.C."/>
            <person name="Ye Q.L."/>
            <person name="Zhang D."/>
            <person name="Wang J.Y."/>
            <person name="Li Y.F."/>
            <person name="Zhong Z.M."/>
            <person name="Liu X."/>
            <person name="Yu X."/>
            <person name="Liu D.K."/>
            <person name="Tu X.D."/>
            <person name="Liu B."/>
            <person name="Hao Y."/>
            <person name="Liao X.Y."/>
            <person name="Jiang Y.T."/>
            <person name="Sun W.H."/>
            <person name="Chen J."/>
            <person name="Chen Y.Q."/>
            <person name="Ai Y."/>
            <person name="Zhai J.W."/>
            <person name="Wu S.S."/>
            <person name="Zhou Z."/>
            <person name="Hsiao Y.Y."/>
            <person name="Wu W.L."/>
            <person name="Chen Y.Y."/>
            <person name="Lin Y.F."/>
            <person name="Hsu J.L."/>
            <person name="Li C.Y."/>
            <person name="Wang Z.W."/>
            <person name="Zhao X."/>
            <person name="Zhong W.Y."/>
            <person name="Ma X.K."/>
            <person name="Ma L."/>
            <person name="Huang J."/>
            <person name="Chen G.Z."/>
            <person name="Huang M.Z."/>
            <person name="Huang L."/>
            <person name="Peng D.H."/>
            <person name="Luo Y.B."/>
            <person name="Zou S.Q."/>
            <person name="Chen S.P."/>
            <person name="Lan S."/>
            <person name="Tsai W.C."/>
            <person name="Van de Peer Y."/>
            <person name="Liu Z.J."/>
        </authorList>
    </citation>
    <scope>NUCLEOTIDE SEQUENCE [LARGE SCALE GENOMIC DNA]</scope>
    <source>
        <strain evidence="3">Lor287</strain>
    </source>
</reference>
<dbReference type="PANTHER" id="PTHR21563:SF3">
    <property type="entry name" value="ZINC FINGER C3H1 DOMAIN-CONTAINING PROTEIN"/>
    <property type="match status" value="1"/>
</dbReference>
<dbReference type="InterPro" id="IPR019607">
    <property type="entry name" value="Putative_zinc-finger_domain"/>
</dbReference>
<evidence type="ECO:0000256" key="1">
    <source>
        <dbReference type="SAM" id="MobiDB-lite"/>
    </source>
</evidence>
<gene>
    <name evidence="3" type="ORF">KSP39_PZI010494</name>
</gene>
<evidence type="ECO:0000313" key="3">
    <source>
        <dbReference type="EMBL" id="KAK8941156.1"/>
    </source>
</evidence>
<feature type="region of interest" description="Disordered" evidence="1">
    <location>
        <begin position="128"/>
        <end position="150"/>
    </location>
</feature>
<dbReference type="Pfam" id="PF10650">
    <property type="entry name" value="zf-C3H1"/>
    <property type="match status" value="1"/>
</dbReference>